<dbReference type="AlphaFoldDB" id="A0A6J4HDD9"/>
<protein>
    <recommendedName>
        <fullName evidence="2">DUF4267 domain-containing protein</fullName>
    </recommendedName>
</protein>
<proteinExistence type="predicted"/>
<reference evidence="1" key="1">
    <citation type="submission" date="2020-02" db="EMBL/GenBank/DDBJ databases">
        <authorList>
            <person name="Meier V. D."/>
        </authorList>
    </citation>
    <scope>NUCLEOTIDE SEQUENCE</scope>
    <source>
        <strain evidence="1">AVDCRST_MAG10</strain>
    </source>
</reference>
<accession>A0A6J4HDD9</accession>
<evidence type="ECO:0008006" key="2">
    <source>
        <dbReference type="Google" id="ProtNLM"/>
    </source>
</evidence>
<name>A0A6J4HDD9_9ACTN</name>
<sequence length="130" mass="13292">MAGKIDVDATVKAVAYGRIGLGISYLATPGMALRLWPGRPTTTEADGAMLRMMARHTGGRDIGLGVGALFAQKHGSPVRGWLEAAMLADVTDAIAIAIAFRHLPRAKAVLMLGAALGTAAAGRKLASAVG</sequence>
<dbReference type="EMBL" id="CADCTB010000036">
    <property type="protein sequence ID" value="CAA9219049.1"/>
    <property type="molecule type" value="Genomic_DNA"/>
</dbReference>
<organism evidence="1">
    <name type="scientific">uncultured Acidimicrobiales bacterium</name>
    <dbReference type="NCBI Taxonomy" id="310071"/>
    <lineage>
        <taxon>Bacteria</taxon>
        <taxon>Bacillati</taxon>
        <taxon>Actinomycetota</taxon>
        <taxon>Acidimicrobiia</taxon>
        <taxon>Acidimicrobiales</taxon>
        <taxon>environmental samples</taxon>
    </lineage>
</organism>
<evidence type="ECO:0000313" key="1">
    <source>
        <dbReference type="EMBL" id="CAA9219049.1"/>
    </source>
</evidence>
<gene>
    <name evidence="1" type="ORF">AVDCRST_MAG10-557</name>
</gene>